<evidence type="ECO:0000256" key="1">
    <source>
        <dbReference type="SAM" id="MobiDB-lite"/>
    </source>
</evidence>
<feature type="compositionally biased region" description="Polar residues" evidence="1">
    <location>
        <begin position="17"/>
        <end position="40"/>
    </location>
</feature>
<reference evidence="2 3" key="1">
    <citation type="journal article" date="2016" name="Genome Biol. Evol.">
        <title>Divergent and convergent evolution of fungal pathogenicity.</title>
        <authorList>
            <person name="Shang Y."/>
            <person name="Xiao G."/>
            <person name="Zheng P."/>
            <person name="Cen K."/>
            <person name="Zhan S."/>
            <person name="Wang C."/>
        </authorList>
    </citation>
    <scope>NUCLEOTIDE SEQUENCE [LARGE SCALE GENOMIC DNA]</scope>
    <source>
        <strain evidence="2 3">RCEF 264</strain>
    </source>
</reference>
<dbReference type="AlphaFoldDB" id="A0A167YYX4"/>
<evidence type="ECO:0000313" key="3">
    <source>
        <dbReference type="Proteomes" id="UP000076874"/>
    </source>
</evidence>
<keyword evidence="3" id="KW-1185">Reference proteome</keyword>
<comment type="caution">
    <text evidence="2">The sequence shown here is derived from an EMBL/GenBank/DDBJ whole genome shotgun (WGS) entry which is preliminary data.</text>
</comment>
<evidence type="ECO:0000313" key="2">
    <source>
        <dbReference type="EMBL" id="OAA66864.1"/>
    </source>
</evidence>
<proteinExistence type="predicted"/>
<gene>
    <name evidence="2" type="ORF">SPI_01440</name>
</gene>
<organism evidence="2 3">
    <name type="scientific">Niveomyces insectorum RCEF 264</name>
    <dbReference type="NCBI Taxonomy" id="1081102"/>
    <lineage>
        <taxon>Eukaryota</taxon>
        <taxon>Fungi</taxon>
        <taxon>Dikarya</taxon>
        <taxon>Ascomycota</taxon>
        <taxon>Pezizomycotina</taxon>
        <taxon>Sordariomycetes</taxon>
        <taxon>Hypocreomycetidae</taxon>
        <taxon>Hypocreales</taxon>
        <taxon>Cordycipitaceae</taxon>
        <taxon>Niveomyces</taxon>
    </lineage>
</organism>
<dbReference type="Proteomes" id="UP000076874">
    <property type="component" value="Unassembled WGS sequence"/>
</dbReference>
<name>A0A167YYX4_9HYPO</name>
<feature type="region of interest" description="Disordered" evidence="1">
    <location>
        <begin position="89"/>
        <end position="112"/>
    </location>
</feature>
<sequence length="152" mass="16757">MSGQTPQEREGGAGRNGRQSIGATNNERGHFRNSSGSARPTFTFRDSRVSFWNKTRSMQVFVQEWANSTDGSIAHGIAAAFLQFVHGRNSNQPTRSTGGININSSPTTTTDPRTTVTVTAQRRARHAVPRRCVILPRRIAREQQGEHGAARR</sequence>
<accession>A0A167YYX4</accession>
<feature type="region of interest" description="Disordered" evidence="1">
    <location>
        <begin position="1"/>
        <end position="40"/>
    </location>
</feature>
<protein>
    <submittedName>
        <fullName evidence="2">Uncharacterized protein</fullName>
    </submittedName>
</protein>
<feature type="compositionally biased region" description="Polar residues" evidence="1">
    <location>
        <begin position="89"/>
        <end position="105"/>
    </location>
</feature>
<dbReference type="EMBL" id="AZHD01000002">
    <property type="protein sequence ID" value="OAA66864.1"/>
    <property type="molecule type" value="Genomic_DNA"/>
</dbReference>